<dbReference type="SUPFAM" id="SSF53187">
    <property type="entry name" value="Zn-dependent exopeptidases"/>
    <property type="match status" value="1"/>
</dbReference>
<feature type="domain" description="Peptidase M28" evidence="5">
    <location>
        <begin position="373"/>
        <end position="545"/>
    </location>
</feature>
<dbReference type="Gene3D" id="3.40.630.10">
    <property type="entry name" value="Zn peptidases"/>
    <property type="match status" value="1"/>
</dbReference>
<dbReference type="AlphaFoldDB" id="A0A843V9I7"/>
<feature type="transmembrane region" description="Helical" evidence="3">
    <location>
        <begin position="20"/>
        <end position="44"/>
    </location>
</feature>
<dbReference type="Gene3D" id="3.50.30.30">
    <property type="match status" value="1"/>
</dbReference>
<keyword evidence="3" id="KW-0472">Membrane</keyword>
<accession>A0A843V9I7</accession>
<dbReference type="Pfam" id="PF04389">
    <property type="entry name" value="Peptidase_M28"/>
    <property type="match status" value="1"/>
</dbReference>
<proteinExistence type="inferred from homology"/>
<keyword evidence="7" id="KW-1185">Reference proteome</keyword>
<comment type="caution">
    <text evidence="6">The sequence shown here is derived from an EMBL/GenBank/DDBJ whole genome shotgun (WGS) entry which is preliminary data.</text>
</comment>
<feature type="domain" description="PA" evidence="4">
    <location>
        <begin position="198"/>
        <end position="267"/>
    </location>
</feature>
<evidence type="ECO:0000259" key="4">
    <source>
        <dbReference type="Pfam" id="PF02225"/>
    </source>
</evidence>
<dbReference type="FunFam" id="3.40.630.10:FF:000101">
    <property type="entry name" value="N-acetylated alpha-linked acidic dipeptidase like 1"/>
    <property type="match status" value="1"/>
</dbReference>
<protein>
    <submittedName>
        <fullName evidence="6">Uncharacterized protein</fullName>
    </submittedName>
</protein>
<keyword evidence="2" id="KW-0325">Glycoprotein</keyword>
<dbReference type="GO" id="GO:0004180">
    <property type="term" value="F:carboxypeptidase activity"/>
    <property type="evidence" value="ECO:0007669"/>
    <property type="project" value="TreeGrafter"/>
</dbReference>
<dbReference type="EMBL" id="NMUH01001750">
    <property type="protein sequence ID" value="MQL95092.1"/>
    <property type="molecule type" value="Genomic_DNA"/>
</dbReference>
<keyword evidence="3" id="KW-1133">Transmembrane helix</keyword>
<dbReference type="SUPFAM" id="SSF52025">
    <property type="entry name" value="PA domain"/>
    <property type="match status" value="1"/>
</dbReference>
<dbReference type="PANTHER" id="PTHR10404:SF75">
    <property type="entry name" value="GLUTAMATE CARBOXYPEPTIDASE AMP1-RELATED"/>
    <property type="match status" value="1"/>
</dbReference>
<dbReference type="InterPro" id="IPR046450">
    <property type="entry name" value="PA_dom_sf"/>
</dbReference>
<dbReference type="InterPro" id="IPR007484">
    <property type="entry name" value="Peptidase_M28"/>
</dbReference>
<dbReference type="PANTHER" id="PTHR10404">
    <property type="entry name" value="N-ACETYLATED-ALPHA-LINKED ACIDIC DIPEPTIDASE"/>
    <property type="match status" value="1"/>
</dbReference>
<evidence type="ECO:0000256" key="2">
    <source>
        <dbReference type="ARBA" id="ARBA00023180"/>
    </source>
</evidence>
<evidence type="ECO:0000256" key="3">
    <source>
        <dbReference type="SAM" id="Phobius"/>
    </source>
</evidence>
<reference evidence="6" key="1">
    <citation type="submission" date="2017-07" db="EMBL/GenBank/DDBJ databases">
        <title>Taro Niue Genome Assembly and Annotation.</title>
        <authorList>
            <person name="Atibalentja N."/>
            <person name="Keating K."/>
            <person name="Fields C.J."/>
        </authorList>
    </citation>
    <scope>NUCLEOTIDE SEQUENCE</scope>
    <source>
        <strain evidence="6">Niue_2</strain>
        <tissue evidence="6">Leaf</tissue>
    </source>
</reference>
<gene>
    <name evidence="6" type="ORF">Taro_027755</name>
</gene>
<dbReference type="CDD" id="cd08022">
    <property type="entry name" value="M28_PSMA_like"/>
    <property type="match status" value="1"/>
</dbReference>
<comment type="similarity">
    <text evidence="1">Belongs to the peptidase M28 family. M28B subfamily.</text>
</comment>
<dbReference type="Proteomes" id="UP000652761">
    <property type="component" value="Unassembled WGS sequence"/>
</dbReference>
<evidence type="ECO:0000256" key="1">
    <source>
        <dbReference type="ARBA" id="ARBA00005634"/>
    </source>
</evidence>
<organism evidence="6 7">
    <name type="scientific">Colocasia esculenta</name>
    <name type="common">Wild taro</name>
    <name type="synonym">Arum esculentum</name>
    <dbReference type="NCBI Taxonomy" id="4460"/>
    <lineage>
        <taxon>Eukaryota</taxon>
        <taxon>Viridiplantae</taxon>
        <taxon>Streptophyta</taxon>
        <taxon>Embryophyta</taxon>
        <taxon>Tracheophyta</taxon>
        <taxon>Spermatophyta</taxon>
        <taxon>Magnoliopsida</taxon>
        <taxon>Liliopsida</taxon>
        <taxon>Araceae</taxon>
        <taxon>Aroideae</taxon>
        <taxon>Colocasieae</taxon>
        <taxon>Colocasia</taxon>
    </lineage>
</organism>
<keyword evidence="3" id="KW-0812">Transmembrane</keyword>
<dbReference type="InterPro" id="IPR003137">
    <property type="entry name" value="PA_domain"/>
</dbReference>
<evidence type="ECO:0000313" key="6">
    <source>
        <dbReference type="EMBL" id="MQL95092.1"/>
    </source>
</evidence>
<name>A0A843V9I7_COLES</name>
<dbReference type="Pfam" id="PF02225">
    <property type="entry name" value="PA"/>
    <property type="match status" value="1"/>
</dbReference>
<dbReference type="InterPro" id="IPR039373">
    <property type="entry name" value="Peptidase_M28B"/>
</dbReference>
<evidence type="ECO:0000313" key="7">
    <source>
        <dbReference type="Proteomes" id="UP000652761"/>
    </source>
</evidence>
<evidence type="ECO:0000259" key="5">
    <source>
        <dbReference type="Pfam" id="PF04389"/>
    </source>
</evidence>
<sequence length="554" mass="60054">MPPSPPPMPPGPPARPFCHGVFFSSPCTVPSLLLLSLLLLFYLFHHHHLLLLSNRHSSGTEQLVAAPSTGDPRWPPRDDPEHFRQLFLSKTSDGPRAANDSVSAHLRALTIEPHLAGTPSAAPAAQYVLSQLQRSGLRVFYRDYRVLLSYPSRSSLYLVGHPGWARTVKPLDLSEGRGQSAAANKRVVPPYHAYSPSGSVVARPVYVNYGRDEDYRLLAAMGVDVRGCVLVVRRGGGYRGAVVHRAEERGAAAVLIFGEEGSDGDASSRGGVERGTVLLRGPGDPLTPGWAADAGGVGERLAEEDEAVRRRFPAIPSMPVSAATAGEILRAMGGPPVPEEWRGDLQLGGVGGVGPMLLNFTYEGENKLATIRNVFGVVPGREEPDRYVLLGNHRDAWTYGAIDPNSGTATLLEVARRLGTLLSEGWRPRRTIVLCSWDAEEFGMIGSTEWVEDNLEVLTSKAVAYLNVDCAVQGSGLFVSATPQLDKLLAEVTKKVKDPDSDYMTVYQTWTAANGRTNIERLGRADSDFTAFLHHAGIPSLDMYFGKGTYICIR</sequence>
<dbReference type="OrthoDB" id="5841748at2759"/>